<dbReference type="AlphaFoldDB" id="A0A6J4Q4L3"/>
<name>A0A6J4Q4L3_9ACTN</name>
<dbReference type="EMBL" id="CADCVE010000001">
    <property type="protein sequence ID" value="CAA9431809.1"/>
    <property type="molecule type" value="Genomic_DNA"/>
</dbReference>
<organism evidence="1">
    <name type="scientific">uncultured Rubrobacteraceae bacterium</name>
    <dbReference type="NCBI Taxonomy" id="349277"/>
    <lineage>
        <taxon>Bacteria</taxon>
        <taxon>Bacillati</taxon>
        <taxon>Actinomycetota</taxon>
        <taxon>Rubrobacteria</taxon>
        <taxon>Rubrobacterales</taxon>
        <taxon>Rubrobacteraceae</taxon>
        <taxon>environmental samples</taxon>
    </lineage>
</organism>
<gene>
    <name evidence="1" type="ORF">AVDCRST_MAG28-1505</name>
</gene>
<proteinExistence type="predicted"/>
<evidence type="ECO:0000313" key="1">
    <source>
        <dbReference type="EMBL" id="CAA9431809.1"/>
    </source>
</evidence>
<accession>A0A6J4Q4L3</accession>
<protein>
    <submittedName>
        <fullName evidence="1">Uncharacterized protein</fullName>
    </submittedName>
</protein>
<sequence>GSNRGFMGSGLFLHGNYGERERGCRWCTGRFAVAQRL</sequence>
<reference evidence="1" key="1">
    <citation type="submission" date="2020-02" db="EMBL/GenBank/DDBJ databases">
        <authorList>
            <person name="Meier V. D."/>
        </authorList>
    </citation>
    <scope>NUCLEOTIDE SEQUENCE</scope>
    <source>
        <strain evidence="1">AVDCRST_MAG28</strain>
    </source>
</reference>
<feature type="non-terminal residue" evidence="1">
    <location>
        <position position="1"/>
    </location>
</feature>
<feature type="non-terminal residue" evidence="1">
    <location>
        <position position="37"/>
    </location>
</feature>